<dbReference type="PROSITE" id="PS51257">
    <property type="entry name" value="PROKAR_LIPOPROTEIN"/>
    <property type="match status" value="1"/>
</dbReference>
<evidence type="ECO:0000256" key="1">
    <source>
        <dbReference type="ARBA" id="ARBA00022729"/>
    </source>
</evidence>
<dbReference type="PANTHER" id="PTHR33619">
    <property type="entry name" value="POLYSACCHARIDE EXPORT PROTEIN GFCE-RELATED"/>
    <property type="match status" value="1"/>
</dbReference>
<gene>
    <name evidence="5" type="ORF">A4X03_0g8321</name>
</gene>
<dbReference type="InterPro" id="IPR049712">
    <property type="entry name" value="Poly_export"/>
</dbReference>
<evidence type="ECO:0000259" key="4">
    <source>
        <dbReference type="Pfam" id="PF10531"/>
    </source>
</evidence>
<dbReference type="InterPro" id="IPR003715">
    <property type="entry name" value="Poly_export_N"/>
</dbReference>
<evidence type="ECO:0000256" key="2">
    <source>
        <dbReference type="SAM" id="SignalP"/>
    </source>
</evidence>
<sequence length="263" mass="28183">MSIARKPSSKRIKASLMNRFLLSITVATVLLAGCAGKSAPVSSVPNAPTTLMSELPIPESSDAIRATRLVYVGPFSELRVEVFGVPEMQRDVLTDGEGNFAFPLIGTVAAAGKTPDKVSEEIRSRLAGRYVRDPQVTVNFKSSDNPLATQAMLVTVDGQVAKAGAYPVVGRVTLMRAVALAGGPTEFAKLDDVVVFRDVGAKSYVGIYNLEAIRRGNYADPEIFPNDIVIVGDSPARRRFKDILQIVPTLLSPVILLADRLGN</sequence>
<protein>
    <recommendedName>
        <fullName evidence="7">Soluble ligand binding domain-containing protein</fullName>
    </recommendedName>
</protein>
<dbReference type="Pfam" id="PF02563">
    <property type="entry name" value="Poly_export"/>
    <property type="match status" value="1"/>
</dbReference>
<feature type="signal peptide" evidence="2">
    <location>
        <begin position="1"/>
        <end position="36"/>
    </location>
</feature>
<reference evidence="5" key="2">
    <citation type="journal article" date="2019" name="IMA Fungus">
        <title>Genome sequencing and comparison of five Tilletia species to identify candidate genes for the detection of regulated species infecting wheat.</title>
        <authorList>
            <person name="Nguyen H.D.T."/>
            <person name="Sultana T."/>
            <person name="Kesanakurti P."/>
            <person name="Hambleton S."/>
        </authorList>
    </citation>
    <scope>NUCLEOTIDE SEQUENCE</scope>
    <source>
        <strain evidence="5">DAOMC 238032</strain>
    </source>
</reference>
<evidence type="ECO:0000313" key="5">
    <source>
        <dbReference type="EMBL" id="KAE8240826.1"/>
    </source>
</evidence>
<keyword evidence="1 2" id="KW-0732">Signal</keyword>
<proteinExistence type="predicted"/>
<dbReference type="Pfam" id="PF10531">
    <property type="entry name" value="SLBB"/>
    <property type="match status" value="1"/>
</dbReference>
<dbReference type="Proteomes" id="UP000077671">
    <property type="component" value="Unassembled WGS sequence"/>
</dbReference>
<feature type="domain" description="Polysaccharide export protein N-terminal" evidence="3">
    <location>
        <begin position="72"/>
        <end position="140"/>
    </location>
</feature>
<dbReference type="PANTHER" id="PTHR33619:SF3">
    <property type="entry name" value="POLYSACCHARIDE EXPORT PROTEIN GFCE-RELATED"/>
    <property type="match status" value="1"/>
</dbReference>
<comment type="caution">
    <text evidence="5">The sequence shown here is derived from an EMBL/GenBank/DDBJ whole genome shotgun (WGS) entry which is preliminary data.</text>
</comment>
<reference evidence="5" key="1">
    <citation type="submission" date="2016-04" db="EMBL/GenBank/DDBJ databases">
        <authorList>
            <person name="Nguyen H.D."/>
            <person name="Kesanakurti P."/>
            <person name="Cullis J."/>
            <person name="Levesque C.A."/>
            <person name="Hambleton S."/>
        </authorList>
    </citation>
    <scope>NUCLEOTIDE SEQUENCE</scope>
    <source>
        <strain evidence="5">DAOMC 238032</strain>
    </source>
</reference>
<dbReference type="GO" id="GO:0015159">
    <property type="term" value="F:polysaccharide transmembrane transporter activity"/>
    <property type="evidence" value="ECO:0007669"/>
    <property type="project" value="InterPro"/>
</dbReference>
<feature type="domain" description="Soluble ligand binding" evidence="4">
    <location>
        <begin position="154"/>
        <end position="198"/>
    </location>
</feature>
<organism evidence="5 6">
    <name type="scientific">Tilletia caries</name>
    <name type="common">wheat bunt fungus</name>
    <dbReference type="NCBI Taxonomy" id="13290"/>
    <lineage>
        <taxon>Eukaryota</taxon>
        <taxon>Fungi</taxon>
        <taxon>Dikarya</taxon>
        <taxon>Basidiomycota</taxon>
        <taxon>Ustilaginomycotina</taxon>
        <taxon>Exobasidiomycetes</taxon>
        <taxon>Tilletiales</taxon>
        <taxon>Tilletiaceae</taxon>
        <taxon>Tilletia</taxon>
    </lineage>
</organism>
<dbReference type="EMBL" id="LWDD02002435">
    <property type="protein sequence ID" value="KAE8240826.1"/>
    <property type="molecule type" value="Genomic_DNA"/>
</dbReference>
<dbReference type="Gene3D" id="3.30.1950.10">
    <property type="entry name" value="wza like domain"/>
    <property type="match status" value="1"/>
</dbReference>
<dbReference type="Gene3D" id="3.10.560.10">
    <property type="entry name" value="Outer membrane lipoprotein wza domain like"/>
    <property type="match status" value="1"/>
</dbReference>
<name>A0A8T8SIF8_9BASI</name>
<dbReference type="InterPro" id="IPR019554">
    <property type="entry name" value="Soluble_ligand-bd"/>
</dbReference>
<accession>A0A8T8SIF8</accession>
<evidence type="ECO:0000259" key="3">
    <source>
        <dbReference type="Pfam" id="PF02563"/>
    </source>
</evidence>
<evidence type="ECO:0008006" key="7">
    <source>
        <dbReference type="Google" id="ProtNLM"/>
    </source>
</evidence>
<dbReference type="AlphaFoldDB" id="A0A8T8SIF8"/>
<evidence type="ECO:0000313" key="6">
    <source>
        <dbReference type="Proteomes" id="UP000077671"/>
    </source>
</evidence>
<feature type="chain" id="PRO_5035837356" description="Soluble ligand binding domain-containing protein" evidence="2">
    <location>
        <begin position="37"/>
        <end position="263"/>
    </location>
</feature>